<dbReference type="Proteomes" id="UP000318717">
    <property type="component" value="Unassembled WGS sequence"/>
</dbReference>
<sequence>MTIPHDFINYKKTDIFSKEQIPKMFLFEHNTKAGVYGKINVLTGTLKFTGFTERRGDVENETLINAGECLISPPEYWHKVEFMTDDTQFFVEFYAQKDSEIVIKNLSERN</sequence>
<comment type="caution">
    <text evidence="2">The sequence shown here is derived from an EMBL/GenBank/DDBJ whole genome shotgun (WGS) entry which is preliminary data.</text>
</comment>
<evidence type="ECO:0000313" key="2">
    <source>
        <dbReference type="EMBL" id="GEA52697.1"/>
    </source>
</evidence>
<protein>
    <recommendedName>
        <fullName evidence="1">TehB/YeaR-like domain-containing protein</fullName>
    </recommendedName>
</protein>
<dbReference type="InterPro" id="IPR014710">
    <property type="entry name" value="RmlC-like_jellyroll"/>
</dbReference>
<dbReference type="EMBL" id="BJLF01000023">
    <property type="protein sequence ID" value="GEA52697.1"/>
    <property type="molecule type" value="Genomic_DNA"/>
</dbReference>
<feature type="domain" description="TehB/YeaR-like" evidence="1">
    <location>
        <begin position="11"/>
        <end position="91"/>
    </location>
</feature>
<dbReference type="SUPFAM" id="SSF51197">
    <property type="entry name" value="Clavaminate synthase-like"/>
    <property type="match status" value="1"/>
</dbReference>
<organism evidence="2 3">
    <name type="scientific">Vibrio inusitatus NBRC 102082</name>
    <dbReference type="NCBI Taxonomy" id="1219070"/>
    <lineage>
        <taxon>Bacteria</taxon>
        <taxon>Pseudomonadati</taxon>
        <taxon>Pseudomonadota</taxon>
        <taxon>Gammaproteobacteria</taxon>
        <taxon>Vibrionales</taxon>
        <taxon>Vibrionaceae</taxon>
        <taxon>Vibrio</taxon>
    </lineage>
</organism>
<reference evidence="2 3" key="1">
    <citation type="submission" date="2019-06" db="EMBL/GenBank/DDBJ databases">
        <title>Whole genome shotgun sequence of Vibrio inusitatus NBRC 102082.</title>
        <authorList>
            <person name="Hosoyama A."/>
            <person name="Uohara A."/>
            <person name="Ohji S."/>
            <person name="Ichikawa N."/>
        </authorList>
    </citation>
    <scope>NUCLEOTIDE SEQUENCE [LARGE SCALE GENOMIC DNA]</scope>
    <source>
        <strain evidence="2 3">NBRC 102082</strain>
    </source>
</reference>
<dbReference type="OrthoDB" id="6506618at2"/>
<accession>A0A4Y3HZW4</accession>
<gene>
    <name evidence="2" type="ORF">VIN01S_35010</name>
</gene>
<evidence type="ECO:0000259" key="1">
    <source>
        <dbReference type="Pfam" id="PF09313"/>
    </source>
</evidence>
<dbReference type="AlphaFoldDB" id="A0A4Y3HZW4"/>
<dbReference type="Pfam" id="PF09313">
    <property type="entry name" value="TehB-like"/>
    <property type="match status" value="1"/>
</dbReference>
<dbReference type="RefSeq" id="WP_141347115.1">
    <property type="nucleotide sequence ID" value="NZ_BJLF01000023.1"/>
</dbReference>
<dbReference type="Gene3D" id="2.60.120.10">
    <property type="entry name" value="Jelly Rolls"/>
    <property type="match status" value="1"/>
</dbReference>
<keyword evidence="3" id="KW-1185">Reference proteome</keyword>
<dbReference type="InterPro" id="IPR015392">
    <property type="entry name" value="TehB/YeaR-like_dom"/>
</dbReference>
<proteinExistence type="predicted"/>
<name>A0A4Y3HZW4_9VIBR</name>
<evidence type="ECO:0000313" key="3">
    <source>
        <dbReference type="Proteomes" id="UP000318717"/>
    </source>
</evidence>